<dbReference type="InterPro" id="IPR019465">
    <property type="entry name" value="Cog5"/>
</dbReference>
<keyword evidence="3" id="KW-0333">Golgi apparatus</keyword>
<evidence type="ECO:0000313" key="8">
    <source>
        <dbReference type="EMBL" id="KAK9795578.1"/>
    </source>
</evidence>
<keyword evidence="9" id="KW-1185">Reference proteome</keyword>
<dbReference type="Pfam" id="PF10392">
    <property type="entry name" value="COG5_N"/>
    <property type="match status" value="1"/>
</dbReference>
<proteinExistence type="predicted"/>
<evidence type="ECO:0000256" key="1">
    <source>
        <dbReference type="ARBA" id="ARBA00004395"/>
    </source>
</evidence>
<evidence type="ECO:0000256" key="5">
    <source>
        <dbReference type="SAM" id="MobiDB-lite"/>
    </source>
</evidence>
<evidence type="ECO:0000256" key="4">
    <source>
        <dbReference type="ARBA" id="ARBA00023136"/>
    </source>
</evidence>
<dbReference type="PANTHER" id="PTHR13228:SF3">
    <property type="entry name" value="CONSERVED OLIGOMERIC GOLGI COMPLEX SUBUNIT 5"/>
    <property type="match status" value="1"/>
</dbReference>
<dbReference type="EMBL" id="JALJOQ010000126">
    <property type="protein sequence ID" value="KAK9795578.1"/>
    <property type="molecule type" value="Genomic_DNA"/>
</dbReference>
<dbReference type="GO" id="GO:0006891">
    <property type="term" value="P:intra-Golgi vesicle-mediated transport"/>
    <property type="evidence" value="ECO:0007669"/>
    <property type="project" value="InterPro"/>
</dbReference>
<sequence length="794" mass="83585">MPASPPSRAPDTPLIRDDPSFAPFLKPDFQAADFASEALAGSSSSAQAKTAQLQDGIRTLSRRLRDEVAVRQPELLQGATSLRAAEDDLQGVALSIEGLQGVMSRAADAGAQQSTTAPPLDLAKAAKLLAEIQEAASSGALTSRTGGQASSNAVDKHLTQLALVKADQGFLDNADGLIRQQAQAALQSGMSMQSQAEVGGALQVFHNLHELPATVMGLVDGYVAQVEFSLSSSLDPRRLASASAGRDATAAGGSRSAAAASSASTAKLQEALWTRLAESMDVVHDSAVAVWHLQRVLAKKRDPLTHDLFIHILQGREGSGLDADAVSKDAAAAALLPCQRFWASAAREIQQAMSQAANPNKGGLVREALNHQYPRLATLVEGTLQRIFTDTQLHGQAKGIGTTIDDAQREEVLAALNPFKAAYLSGALTRLSDGVNAAFPGGSRPLASSADLQRCIGRMHEELKAGTEAGAVTAQVAGCVGTALRLLAEKAEYMAATGPELRSVTGACTGPQARNLSLFGQLQEVHRSLSSLLPRLPPAAASSLGAPLNAVKAVAIEAVMPLFRAAVDRAEDLILKLHDCNFGTATEAAVTHASAPTADLARHLMHCRMEYFSRFVPAPSPGLPSFAGALLLRMASRVLVFFVRHVALLRPLSAPGKLQLAKDLAEVEVAVGQNIWPLQAVGPPHAMLRALRPLLFVETPAMLQSPFLNHLPATVVLHHLYSRAPAALQSPHVRSGLTPAQYSLWLDQHTTAEALEQIKGALDACAPAGRDQPGFDETFACMQQILSPLQAAKS</sequence>
<comment type="subcellular location">
    <subcellularLocation>
        <location evidence="1">Golgi apparatus membrane</location>
        <topology evidence="1">Peripheral membrane protein</topology>
    </subcellularLocation>
</comment>
<organism evidence="8 9">
    <name type="scientific">Symbiochloris irregularis</name>
    <dbReference type="NCBI Taxonomy" id="706552"/>
    <lineage>
        <taxon>Eukaryota</taxon>
        <taxon>Viridiplantae</taxon>
        <taxon>Chlorophyta</taxon>
        <taxon>core chlorophytes</taxon>
        <taxon>Trebouxiophyceae</taxon>
        <taxon>Trebouxiales</taxon>
        <taxon>Trebouxiaceae</taxon>
        <taxon>Symbiochloris</taxon>
    </lineage>
</organism>
<feature type="domain" description="Conserved oligomeric Golgi complex subunit 5 N-terminal" evidence="6">
    <location>
        <begin position="23"/>
        <end position="105"/>
    </location>
</feature>
<evidence type="ECO:0000313" key="9">
    <source>
        <dbReference type="Proteomes" id="UP001465755"/>
    </source>
</evidence>
<evidence type="ECO:0000256" key="3">
    <source>
        <dbReference type="ARBA" id="ARBA00023034"/>
    </source>
</evidence>
<dbReference type="AlphaFoldDB" id="A0AAW1NUV9"/>
<gene>
    <name evidence="8" type="ORF">WJX73_005734</name>
</gene>
<dbReference type="GO" id="GO:0000139">
    <property type="term" value="C:Golgi membrane"/>
    <property type="evidence" value="ECO:0007669"/>
    <property type="project" value="UniProtKB-SubCell"/>
</dbReference>
<evidence type="ECO:0000256" key="2">
    <source>
        <dbReference type="ARBA" id="ARBA00020974"/>
    </source>
</evidence>
<dbReference type="Pfam" id="PF20649">
    <property type="entry name" value="COG5_C"/>
    <property type="match status" value="1"/>
</dbReference>
<feature type="domain" description="Conserved oligomeric Golgi complex subunit 5 helical" evidence="7">
    <location>
        <begin position="158"/>
        <end position="382"/>
    </location>
</feature>
<reference evidence="8 9" key="1">
    <citation type="journal article" date="2024" name="Nat. Commun.">
        <title>Phylogenomics reveals the evolutionary origins of lichenization in chlorophyte algae.</title>
        <authorList>
            <person name="Puginier C."/>
            <person name="Libourel C."/>
            <person name="Otte J."/>
            <person name="Skaloud P."/>
            <person name="Haon M."/>
            <person name="Grisel S."/>
            <person name="Petersen M."/>
            <person name="Berrin J.G."/>
            <person name="Delaux P.M."/>
            <person name="Dal Grande F."/>
            <person name="Keller J."/>
        </authorList>
    </citation>
    <scope>NUCLEOTIDE SEQUENCE [LARGE SCALE GENOMIC DNA]</scope>
    <source>
        <strain evidence="8 9">SAG 2036</strain>
    </source>
</reference>
<feature type="region of interest" description="Disordered" evidence="5">
    <location>
        <begin position="1"/>
        <end position="22"/>
    </location>
</feature>
<protein>
    <recommendedName>
        <fullName evidence="2">Conserved oligomeric Golgi complex subunit 5</fullName>
    </recommendedName>
</protein>
<dbReference type="Proteomes" id="UP001465755">
    <property type="component" value="Unassembled WGS sequence"/>
</dbReference>
<evidence type="ECO:0000259" key="7">
    <source>
        <dbReference type="Pfam" id="PF20649"/>
    </source>
</evidence>
<dbReference type="InterPro" id="IPR048485">
    <property type="entry name" value="COG5_helical"/>
</dbReference>
<dbReference type="GO" id="GO:0017119">
    <property type="term" value="C:Golgi transport complex"/>
    <property type="evidence" value="ECO:0007669"/>
    <property type="project" value="InterPro"/>
</dbReference>
<comment type="caution">
    <text evidence="8">The sequence shown here is derived from an EMBL/GenBank/DDBJ whole genome shotgun (WGS) entry which is preliminary data.</text>
</comment>
<evidence type="ECO:0000259" key="6">
    <source>
        <dbReference type="Pfam" id="PF10392"/>
    </source>
</evidence>
<keyword evidence="4" id="KW-0472">Membrane</keyword>
<dbReference type="InterPro" id="IPR049176">
    <property type="entry name" value="COG5_N"/>
</dbReference>
<name>A0AAW1NUV9_9CHLO</name>
<accession>A0AAW1NUV9</accession>
<dbReference type="PANTHER" id="PTHR13228">
    <property type="entry name" value="CONSERVED OLIGOMERIC GOLGI COMPLEX COMPONENT 5"/>
    <property type="match status" value="1"/>
</dbReference>